<dbReference type="PANTHER" id="PTHR33164:SF99">
    <property type="entry name" value="MARR FAMILY REGULATORY PROTEIN"/>
    <property type="match status" value="1"/>
</dbReference>
<dbReference type="Proteomes" id="UP000188145">
    <property type="component" value="Chromosome"/>
</dbReference>
<dbReference type="InterPro" id="IPR000835">
    <property type="entry name" value="HTH_MarR-typ"/>
</dbReference>
<proteinExistence type="predicted"/>
<feature type="domain" description="HTH marR-type" evidence="1">
    <location>
        <begin position="1"/>
        <end position="136"/>
    </location>
</feature>
<dbReference type="InterPro" id="IPR036388">
    <property type="entry name" value="WH-like_DNA-bd_sf"/>
</dbReference>
<dbReference type="SUPFAM" id="SSF46785">
    <property type="entry name" value="Winged helix' DNA-binding domain"/>
    <property type="match status" value="1"/>
</dbReference>
<sequence length="153" mass="16960">MSAWLRLASLLELVPGVLETQLKRDSDLSHFEYWVLAMLSQAPERTLRMSSLASQTRGTLPRLSHVVNRLEKRGLVERQADRVDARATNASLTDAGWDLVVRAAPGHVETVRSSIIDALTPDQLDQLTAIGDAILARVRPEALETIRALDEAR</sequence>
<dbReference type="GO" id="GO:0003700">
    <property type="term" value="F:DNA-binding transcription factor activity"/>
    <property type="evidence" value="ECO:0007669"/>
    <property type="project" value="InterPro"/>
</dbReference>
<dbReference type="OrthoDB" id="3526267at2"/>
<dbReference type="AlphaFoldDB" id="A0A1Q2CTH2"/>
<dbReference type="InterPro" id="IPR039422">
    <property type="entry name" value="MarR/SlyA-like"/>
</dbReference>
<protein>
    <submittedName>
        <fullName evidence="2">MarR family transcriptional regulator</fullName>
    </submittedName>
</protein>
<accession>A0A1Q2CTH2</accession>
<dbReference type="PRINTS" id="PR00598">
    <property type="entry name" value="HTHMARR"/>
</dbReference>
<evidence type="ECO:0000313" key="3">
    <source>
        <dbReference type="Proteomes" id="UP000188145"/>
    </source>
</evidence>
<name>A0A1Q2CTH2_9ACTN</name>
<reference evidence="3" key="1">
    <citation type="submission" date="2017-02" db="EMBL/GenBank/DDBJ databases">
        <title>Tessaracoccus aquaemaris sp. nov., isolated from the intestine of a Korean rockfish, Sebastes schlegelii, in a marine aquaculture pond.</title>
        <authorList>
            <person name="Tak E.J."/>
            <person name="Bae J.-W."/>
        </authorList>
    </citation>
    <scope>NUCLEOTIDE SEQUENCE [LARGE SCALE GENOMIC DNA]</scope>
    <source>
        <strain evidence="3">NSG39</strain>
    </source>
</reference>
<organism evidence="2 3">
    <name type="scientific">Tessaracoccus aquimaris</name>
    <dbReference type="NCBI Taxonomy" id="1332264"/>
    <lineage>
        <taxon>Bacteria</taxon>
        <taxon>Bacillati</taxon>
        <taxon>Actinomycetota</taxon>
        <taxon>Actinomycetes</taxon>
        <taxon>Propionibacteriales</taxon>
        <taxon>Propionibacteriaceae</taxon>
        <taxon>Tessaracoccus</taxon>
    </lineage>
</organism>
<dbReference type="GO" id="GO:0006950">
    <property type="term" value="P:response to stress"/>
    <property type="evidence" value="ECO:0007669"/>
    <property type="project" value="TreeGrafter"/>
</dbReference>
<keyword evidence="3" id="KW-1185">Reference proteome</keyword>
<dbReference type="Gene3D" id="1.10.10.10">
    <property type="entry name" value="Winged helix-like DNA-binding domain superfamily/Winged helix DNA-binding domain"/>
    <property type="match status" value="1"/>
</dbReference>
<dbReference type="Pfam" id="PF12802">
    <property type="entry name" value="MarR_2"/>
    <property type="match status" value="1"/>
</dbReference>
<evidence type="ECO:0000259" key="1">
    <source>
        <dbReference type="PROSITE" id="PS50995"/>
    </source>
</evidence>
<dbReference type="InterPro" id="IPR036390">
    <property type="entry name" value="WH_DNA-bd_sf"/>
</dbReference>
<evidence type="ECO:0000313" key="2">
    <source>
        <dbReference type="EMBL" id="AQP49397.1"/>
    </source>
</evidence>
<dbReference type="KEGG" id="tes:BW730_14805"/>
<dbReference type="PROSITE" id="PS50995">
    <property type="entry name" value="HTH_MARR_2"/>
    <property type="match status" value="1"/>
</dbReference>
<gene>
    <name evidence="2" type="ORF">BW730_14805</name>
</gene>
<dbReference type="PANTHER" id="PTHR33164">
    <property type="entry name" value="TRANSCRIPTIONAL REGULATOR, MARR FAMILY"/>
    <property type="match status" value="1"/>
</dbReference>
<dbReference type="STRING" id="1332264.BW730_14805"/>
<dbReference type="SMART" id="SM00347">
    <property type="entry name" value="HTH_MARR"/>
    <property type="match status" value="1"/>
</dbReference>
<dbReference type="EMBL" id="CP019606">
    <property type="protein sequence ID" value="AQP49397.1"/>
    <property type="molecule type" value="Genomic_DNA"/>
</dbReference>